<dbReference type="PANTHER" id="PTHR36933">
    <property type="entry name" value="SLL0788 PROTEIN"/>
    <property type="match status" value="1"/>
</dbReference>
<feature type="domain" description="DUF305" evidence="2">
    <location>
        <begin position="57"/>
        <end position="213"/>
    </location>
</feature>
<keyword evidence="1" id="KW-1133">Transmembrane helix</keyword>
<dbReference type="InterPro" id="IPR012347">
    <property type="entry name" value="Ferritin-like"/>
</dbReference>
<organism evidence="3 4">
    <name type="scientific">Nocardia higoensis</name>
    <dbReference type="NCBI Taxonomy" id="228599"/>
    <lineage>
        <taxon>Bacteria</taxon>
        <taxon>Bacillati</taxon>
        <taxon>Actinomycetota</taxon>
        <taxon>Actinomycetes</taxon>
        <taxon>Mycobacteriales</taxon>
        <taxon>Nocardiaceae</taxon>
        <taxon>Nocardia</taxon>
    </lineage>
</organism>
<dbReference type="Pfam" id="PF03713">
    <property type="entry name" value="DUF305"/>
    <property type="match status" value="1"/>
</dbReference>
<dbReference type="EMBL" id="JADLQN010000002">
    <property type="protein sequence ID" value="MBF6355735.1"/>
    <property type="molecule type" value="Genomic_DNA"/>
</dbReference>
<evidence type="ECO:0000313" key="3">
    <source>
        <dbReference type="EMBL" id="MBF6355735.1"/>
    </source>
</evidence>
<accession>A0ABS0DB91</accession>
<sequence>MSAADGTDERRSWRVRVAALAAAMVCVAAGVLIGWFARGDGGAGASGGEQVMLADADIAFAQQMSAHHQQALTMVEMLGPDAAPEVRAAAEQIRISQWREVGTLTGWLELVGAPVQPTVEQGAHDGHGGHGGDGEAGAVSGMAGMASDEELTRLYHAPGPAREVLFLQLMIRHHQGGVDMAAAGAQATDSAAVRARALSMLNGQQQEISTLSVLLSQRGAEVLAYP</sequence>
<proteinExistence type="predicted"/>
<keyword evidence="1" id="KW-0472">Membrane</keyword>
<feature type="transmembrane region" description="Helical" evidence="1">
    <location>
        <begin position="17"/>
        <end position="37"/>
    </location>
</feature>
<keyword evidence="4" id="KW-1185">Reference proteome</keyword>
<evidence type="ECO:0000256" key="1">
    <source>
        <dbReference type="SAM" id="Phobius"/>
    </source>
</evidence>
<dbReference type="Gene3D" id="1.20.1260.10">
    <property type="match status" value="1"/>
</dbReference>
<comment type="caution">
    <text evidence="3">The sequence shown here is derived from an EMBL/GenBank/DDBJ whole genome shotgun (WGS) entry which is preliminary data.</text>
</comment>
<gene>
    <name evidence="3" type="ORF">IU449_14460</name>
</gene>
<keyword evidence="1" id="KW-0812">Transmembrane</keyword>
<protein>
    <submittedName>
        <fullName evidence="3">DUF305 domain-containing protein</fullName>
    </submittedName>
</protein>
<evidence type="ECO:0000259" key="2">
    <source>
        <dbReference type="Pfam" id="PF03713"/>
    </source>
</evidence>
<dbReference type="InterPro" id="IPR005183">
    <property type="entry name" value="DUF305_CopM-like"/>
</dbReference>
<reference evidence="3 4" key="1">
    <citation type="submission" date="2020-10" db="EMBL/GenBank/DDBJ databases">
        <title>Identification of Nocardia species via Next-generation sequencing and recognition of intraspecies genetic diversity.</title>
        <authorList>
            <person name="Li P."/>
            <person name="Li P."/>
            <person name="Lu B."/>
        </authorList>
    </citation>
    <scope>NUCLEOTIDE SEQUENCE [LARGE SCALE GENOMIC DNA]</scope>
    <source>
        <strain evidence="3 4">BJ06-0143</strain>
    </source>
</reference>
<name>A0ABS0DB91_9NOCA</name>
<dbReference type="RefSeq" id="WP_195002646.1">
    <property type="nucleotide sequence ID" value="NZ_JADLQN010000002.1"/>
</dbReference>
<dbReference type="Proteomes" id="UP000707731">
    <property type="component" value="Unassembled WGS sequence"/>
</dbReference>
<dbReference type="PANTHER" id="PTHR36933:SF1">
    <property type="entry name" value="SLL0788 PROTEIN"/>
    <property type="match status" value="1"/>
</dbReference>
<evidence type="ECO:0000313" key="4">
    <source>
        <dbReference type="Proteomes" id="UP000707731"/>
    </source>
</evidence>